<name>A0A0L0T7G6_ALLM3</name>
<dbReference type="Proteomes" id="UP000054350">
    <property type="component" value="Unassembled WGS sequence"/>
</dbReference>
<dbReference type="VEuPathDB" id="FungiDB:AMAG_15449"/>
<dbReference type="AlphaFoldDB" id="A0A0L0T7G6"/>
<dbReference type="EMBL" id="GG745367">
    <property type="protein sequence ID" value="KNE70692.1"/>
    <property type="molecule type" value="Genomic_DNA"/>
</dbReference>
<evidence type="ECO:0000313" key="1">
    <source>
        <dbReference type="EMBL" id="KNE70692.1"/>
    </source>
</evidence>
<organism evidence="1 2">
    <name type="scientific">Allomyces macrogynus (strain ATCC 38327)</name>
    <name type="common">Allomyces javanicus var. macrogynus</name>
    <dbReference type="NCBI Taxonomy" id="578462"/>
    <lineage>
        <taxon>Eukaryota</taxon>
        <taxon>Fungi</taxon>
        <taxon>Fungi incertae sedis</taxon>
        <taxon>Blastocladiomycota</taxon>
        <taxon>Blastocladiomycetes</taxon>
        <taxon>Blastocladiales</taxon>
        <taxon>Blastocladiaceae</taxon>
        <taxon>Allomyces</taxon>
    </lineage>
</organism>
<protein>
    <submittedName>
        <fullName evidence="1">Uncharacterized protein</fullName>
    </submittedName>
</protein>
<sequence>MMTATTTTMKMVRPALAAAISSSSPSPSTDAPAAAAAVTSTPAAVMTDSMGTAYAACMASGNPNTPYCPHNAGNREAPTAETKIVPGQPVRLTWNSQWSPFAAAGAIDLYLCPADASACVPLAMGRQDGRGEQGM</sequence>
<reference evidence="1 2" key="1">
    <citation type="submission" date="2009-11" db="EMBL/GenBank/DDBJ databases">
        <title>Annotation of Allomyces macrogynus ATCC 38327.</title>
        <authorList>
            <consortium name="The Broad Institute Genome Sequencing Platform"/>
            <person name="Russ C."/>
            <person name="Cuomo C."/>
            <person name="Burger G."/>
            <person name="Gray M.W."/>
            <person name="Holland P.W.H."/>
            <person name="King N."/>
            <person name="Lang F.B.F."/>
            <person name="Roger A.J."/>
            <person name="Ruiz-Trillo I."/>
            <person name="Young S.K."/>
            <person name="Zeng Q."/>
            <person name="Gargeya S."/>
            <person name="Fitzgerald M."/>
            <person name="Haas B."/>
            <person name="Abouelleil A."/>
            <person name="Alvarado L."/>
            <person name="Arachchi H.M."/>
            <person name="Berlin A."/>
            <person name="Chapman S.B."/>
            <person name="Gearin G."/>
            <person name="Goldberg J."/>
            <person name="Griggs A."/>
            <person name="Gujja S."/>
            <person name="Hansen M."/>
            <person name="Heiman D."/>
            <person name="Howarth C."/>
            <person name="Larimer J."/>
            <person name="Lui A."/>
            <person name="MacDonald P.J.P."/>
            <person name="McCowen C."/>
            <person name="Montmayeur A."/>
            <person name="Murphy C."/>
            <person name="Neiman D."/>
            <person name="Pearson M."/>
            <person name="Priest M."/>
            <person name="Roberts A."/>
            <person name="Saif S."/>
            <person name="Shea T."/>
            <person name="Sisk P."/>
            <person name="Stolte C."/>
            <person name="Sykes S."/>
            <person name="Wortman J."/>
            <person name="Nusbaum C."/>
            <person name="Birren B."/>
        </authorList>
    </citation>
    <scope>NUCLEOTIDE SEQUENCE [LARGE SCALE GENOMIC DNA]</scope>
    <source>
        <strain evidence="1 2">ATCC 38327</strain>
    </source>
</reference>
<proteinExistence type="predicted"/>
<reference evidence="2" key="2">
    <citation type="submission" date="2009-11" db="EMBL/GenBank/DDBJ databases">
        <title>The Genome Sequence of Allomyces macrogynus strain ATCC 38327.</title>
        <authorList>
            <consortium name="The Broad Institute Genome Sequencing Platform"/>
            <person name="Russ C."/>
            <person name="Cuomo C."/>
            <person name="Shea T."/>
            <person name="Young S.K."/>
            <person name="Zeng Q."/>
            <person name="Koehrsen M."/>
            <person name="Haas B."/>
            <person name="Borodovsky M."/>
            <person name="Guigo R."/>
            <person name="Alvarado L."/>
            <person name="Berlin A."/>
            <person name="Borenstein D."/>
            <person name="Chen Z."/>
            <person name="Engels R."/>
            <person name="Freedman E."/>
            <person name="Gellesch M."/>
            <person name="Goldberg J."/>
            <person name="Griggs A."/>
            <person name="Gujja S."/>
            <person name="Heiman D."/>
            <person name="Hepburn T."/>
            <person name="Howarth C."/>
            <person name="Jen D."/>
            <person name="Larson L."/>
            <person name="Lewis B."/>
            <person name="Mehta T."/>
            <person name="Park D."/>
            <person name="Pearson M."/>
            <person name="Roberts A."/>
            <person name="Saif S."/>
            <person name="Shenoy N."/>
            <person name="Sisk P."/>
            <person name="Stolte C."/>
            <person name="Sykes S."/>
            <person name="Walk T."/>
            <person name="White J."/>
            <person name="Yandava C."/>
            <person name="Burger G."/>
            <person name="Gray M.W."/>
            <person name="Holland P.W.H."/>
            <person name="King N."/>
            <person name="Lang F.B.F."/>
            <person name="Roger A.J."/>
            <person name="Ruiz-Trillo I."/>
            <person name="Lander E."/>
            <person name="Nusbaum C."/>
        </authorList>
    </citation>
    <scope>NUCLEOTIDE SEQUENCE [LARGE SCALE GENOMIC DNA]</scope>
    <source>
        <strain evidence="2">ATCC 38327</strain>
    </source>
</reference>
<gene>
    <name evidence="1" type="ORF">AMAG_15449</name>
</gene>
<evidence type="ECO:0000313" key="2">
    <source>
        <dbReference type="Proteomes" id="UP000054350"/>
    </source>
</evidence>
<accession>A0A0L0T7G6</accession>
<keyword evidence="2" id="KW-1185">Reference proteome</keyword>
<dbReference type="OrthoDB" id="5593041at2759"/>